<organism evidence="2 3">
    <name type="scientific">Sphenostylis stenocarpa</name>
    <dbReference type="NCBI Taxonomy" id="92480"/>
    <lineage>
        <taxon>Eukaryota</taxon>
        <taxon>Viridiplantae</taxon>
        <taxon>Streptophyta</taxon>
        <taxon>Embryophyta</taxon>
        <taxon>Tracheophyta</taxon>
        <taxon>Spermatophyta</taxon>
        <taxon>Magnoliopsida</taxon>
        <taxon>eudicotyledons</taxon>
        <taxon>Gunneridae</taxon>
        <taxon>Pentapetalae</taxon>
        <taxon>rosids</taxon>
        <taxon>fabids</taxon>
        <taxon>Fabales</taxon>
        <taxon>Fabaceae</taxon>
        <taxon>Papilionoideae</taxon>
        <taxon>50 kb inversion clade</taxon>
        <taxon>NPAAA clade</taxon>
        <taxon>indigoferoid/millettioid clade</taxon>
        <taxon>Phaseoleae</taxon>
        <taxon>Sphenostylis</taxon>
    </lineage>
</organism>
<evidence type="ECO:0000256" key="1">
    <source>
        <dbReference type="ARBA" id="ARBA00010884"/>
    </source>
</evidence>
<sequence>MFSYYLFSCQDITFSWLNYSNSNTYNILKSRSVRDFDDHATRVVGKYESVDTFYRRCSSATYVQSVSVPLLCISALDDPICTTEAIPWDECKANKNILLVTVKHGGHLAFFEGLTASHLWWVRAVNEFLGVLHSNNYMRVQEKISKPKFPLESSIDQGPYVNVSENGKVAAVNNDLKTKWKKFRDMYHDNHNNRVPRVKSSLKR</sequence>
<name>A0AA86W1X6_9FABA</name>
<dbReference type="PANTHER" id="PTHR10794:SF63">
    <property type="entry name" value="ALPHA_BETA HYDROLASE 1, ISOFORM A"/>
    <property type="match status" value="1"/>
</dbReference>
<dbReference type="Gene3D" id="3.40.50.1820">
    <property type="entry name" value="alpha/beta hydrolase"/>
    <property type="match status" value="1"/>
</dbReference>
<gene>
    <name evidence="2" type="ORF">AYBTSS11_LOCUS28953</name>
</gene>
<dbReference type="GO" id="GO:0034338">
    <property type="term" value="F:short-chain carboxylesterase activity"/>
    <property type="evidence" value="ECO:0007669"/>
    <property type="project" value="TreeGrafter"/>
</dbReference>
<keyword evidence="3" id="KW-1185">Reference proteome</keyword>
<dbReference type="SUPFAM" id="SSF53474">
    <property type="entry name" value="alpha/beta-Hydrolases"/>
    <property type="match status" value="1"/>
</dbReference>
<dbReference type="AlphaFoldDB" id="A0AA86W1X6"/>
<evidence type="ECO:0000313" key="3">
    <source>
        <dbReference type="Proteomes" id="UP001189624"/>
    </source>
</evidence>
<dbReference type="GO" id="GO:0047372">
    <property type="term" value="F:monoacylglycerol lipase activity"/>
    <property type="evidence" value="ECO:0007669"/>
    <property type="project" value="TreeGrafter"/>
</dbReference>
<dbReference type="InterPro" id="IPR029058">
    <property type="entry name" value="AB_hydrolase_fold"/>
</dbReference>
<dbReference type="Proteomes" id="UP001189624">
    <property type="component" value="Chromosome 10"/>
</dbReference>
<dbReference type="PANTHER" id="PTHR10794">
    <property type="entry name" value="ABHYDROLASE DOMAIN-CONTAINING PROTEIN"/>
    <property type="match status" value="1"/>
</dbReference>
<dbReference type="EMBL" id="OY731407">
    <property type="protein sequence ID" value="CAJ1976810.1"/>
    <property type="molecule type" value="Genomic_DNA"/>
</dbReference>
<reference evidence="2" key="1">
    <citation type="submission" date="2023-10" db="EMBL/GenBank/DDBJ databases">
        <authorList>
            <person name="Domelevo Entfellner J.-B."/>
        </authorList>
    </citation>
    <scope>NUCLEOTIDE SEQUENCE</scope>
</reference>
<evidence type="ECO:0000313" key="2">
    <source>
        <dbReference type="EMBL" id="CAJ1976810.1"/>
    </source>
</evidence>
<comment type="similarity">
    <text evidence="1">Belongs to the AB hydrolase superfamily. AB hydrolase 4 family.</text>
</comment>
<dbReference type="InterPro" id="IPR050960">
    <property type="entry name" value="AB_hydrolase_4_sf"/>
</dbReference>
<protein>
    <submittedName>
        <fullName evidence="2">Uncharacterized protein</fullName>
    </submittedName>
</protein>
<proteinExistence type="inferred from homology"/>
<dbReference type="Gramene" id="rna-AYBTSS11_LOCUS28953">
    <property type="protein sequence ID" value="CAJ1976810.1"/>
    <property type="gene ID" value="gene-AYBTSS11_LOCUS28953"/>
</dbReference>
<accession>A0AA86W1X6</accession>